<comment type="caution">
    <text evidence="1">The sequence shown here is derived from an EMBL/GenBank/DDBJ whole genome shotgun (WGS) entry which is preliminary data.</text>
</comment>
<name>A0A9N9NQJ8_9GLOM</name>
<dbReference type="OrthoDB" id="2468637at2759"/>
<accession>A0A9N9NQJ8</accession>
<evidence type="ECO:0000313" key="1">
    <source>
        <dbReference type="EMBL" id="CAG8752220.1"/>
    </source>
</evidence>
<organism evidence="1 2">
    <name type="scientific">Ambispora leptoticha</name>
    <dbReference type="NCBI Taxonomy" id="144679"/>
    <lineage>
        <taxon>Eukaryota</taxon>
        <taxon>Fungi</taxon>
        <taxon>Fungi incertae sedis</taxon>
        <taxon>Mucoromycota</taxon>
        <taxon>Glomeromycotina</taxon>
        <taxon>Glomeromycetes</taxon>
        <taxon>Archaeosporales</taxon>
        <taxon>Ambisporaceae</taxon>
        <taxon>Ambispora</taxon>
    </lineage>
</organism>
<dbReference type="AlphaFoldDB" id="A0A9N9NQJ8"/>
<sequence length="104" mass="12136">MAPPYRQANSINKTIDQIDNKVELDEFLNLFIAWLTKIDGKPFKVESINNFLKPFKIPTNDPEKIKLYKYHQRMPLKKATNKIILQLPKSDKPLNITLNISLNN</sequence>
<evidence type="ECO:0000313" key="2">
    <source>
        <dbReference type="Proteomes" id="UP000789508"/>
    </source>
</evidence>
<keyword evidence="2" id="KW-1185">Reference proteome</keyword>
<gene>
    <name evidence="1" type="ORF">ALEPTO_LOCUS13349</name>
</gene>
<reference evidence="1" key="1">
    <citation type="submission" date="2021-06" db="EMBL/GenBank/DDBJ databases">
        <authorList>
            <person name="Kallberg Y."/>
            <person name="Tangrot J."/>
            <person name="Rosling A."/>
        </authorList>
    </citation>
    <scope>NUCLEOTIDE SEQUENCE</scope>
    <source>
        <strain evidence="1">FL130A</strain>
    </source>
</reference>
<proteinExistence type="predicted"/>
<dbReference type="Proteomes" id="UP000789508">
    <property type="component" value="Unassembled WGS sequence"/>
</dbReference>
<protein>
    <submittedName>
        <fullName evidence="1">8223_t:CDS:1</fullName>
    </submittedName>
</protein>
<dbReference type="EMBL" id="CAJVPS010041416">
    <property type="protein sequence ID" value="CAG8752220.1"/>
    <property type="molecule type" value="Genomic_DNA"/>
</dbReference>